<feature type="compositionally biased region" description="Polar residues" evidence="1">
    <location>
        <begin position="712"/>
        <end position="727"/>
    </location>
</feature>
<reference evidence="6" key="1">
    <citation type="submission" date="2015-10" db="EMBL/GenBank/DDBJ databases">
        <title>Draft Genome Sequences of 11 Lactococcus lactis subspecies cremoris strains.</title>
        <authorList>
            <person name="Wels M."/>
            <person name="Backus L."/>
            <person name="Boekhorst J."/>
            <person name="Dijkstra A."/>
            <person name="Beerthuizen M."/>
            <person name="Kelly W."/>
            <person name="Siezen R."/>
            <person name="Bachmann H."/>
            <person name="Van Hijum S."/>
        </authorList>
    </citation>
    <scope>NUCLEOTIDE SEQUENCE [LARGE SCALE GENOMIC DNA]</scope>
    <source>
        <strain evidence="6">M20</strain>
    </source>
</reference>
<evidence type="ECO:0000313" key="6">
    <source>
        <dbReference type="Proteomes" id="UP000053719"/>
    </source>
</evidence>
<dbReference type="Pfam" id="PF26635">
    <property type="entry name" value="DUF8208"/>
    <property type="match status" value="1"/>
</dbReference>
<feature type="signal peptide" evidence="3">
    <location>
        <begin position="1"/>
        <end position="28"/>
    </location>
</feature>
<dbReference type="InterPro" id="IPR058066">
    <property type="entry name" value="pXO2-14_N"/>
</dbReference>
<dbReference type="InterPro" id="IPR058521">
    <property type="entry name" value="DUF8208"/>
</dbReference>
<feature type="transmembrane region" description="Helical" evidence="2">
    <location>
        <begin position="138"/>
        <end position="159"/>
    </location>
</feature>
<evidence type="ECO:0000259" key="4">
    <source>
        <dbReference type="Pfam" id="PF26635"/>
    </source>
</evidence>
<evidence type="ECO:0000256" key="2">
    <source>
        <dbReference type="SAM" id="Phobius"/>
    </source>
</evidence>
<keyword evidence="3" id="KW-0732">Signal</keyword>
<feature type="compositionally biased region" description="Polar residues" evidence="1">
    <location>
        <begin position="599"/>
        <end position="621"/>
    </location>
</feature>
<feature type="compositionally biased region" description="Polar residues" evidence="1">
    <location>
        <begin position="530"/>
        <end position="568"/>
    </location>
</feature>
<evidence type="ECO:0000256" key="1">
    <source>
        <dbReference type="SAM" id="MobiDB-lite"/>
    </source>
</evidence>
<keyword evidence="2" id="KW-0472">Membrane</keyword>
<evidence type="ECO:0000256" key="3">
    <source>
        <dbReference type="SAM" id="SignalP"/>
    </source>
</evidence>
<dbReference type="Proteomes" id="UP000053719">
    <property type="component" value="Unassembled WGS sequence"/>
</dbReference>
<proteinExistence type="predicted"/>
<keyword evidence="2" id="KW-1133">Transmembrane helix</keyword>
<name>A0A0V8E0P4_LACLL</name>
<feature type="region of interest" description="Disordered" evidence="1">
    <location>
        <begin position="488"/>
        <end position="680"/>
    </location>
</feature>
<feature type="transmembrane region" description="Helical" evidence="2">
    <location>
        <begin position="171"/>
        <end position="189"/>
    </location>
</feature>
<dbReference type="AlphaFoldDB" id="A0A0V8E0P4"/>
<keyword evidence="2" id="KW-0812">Transmembrane</keyword>
<dbReference type="RefSeq" id="WP_058212055.1">
    <property type="nucleotide sequence ID" value="NZ_LKLU01000107.1"/>
</dbReference>
<dbReference type="NCBIfam" id="NF045890">
    <property type="entry name" value="conj_pls20_p028"/>
    <property type="match status" value="1"/>
</dbReference>
<feature type="domain" description="DUF8208" evidence="4">
    <location>
        <begin position="83"/>
        <end position="444"/>
    </location>
</feature>
<evidence type="ECO:0000313" key="5">
    <source>
        <dbReference type="EMBL" id="KSU19415.1"/>
    </source>
</evidence>
<organism evidence="5 6">
    <name type="scientific">Lactococcus lactis subsp. lactis</name>
    <name type="common">Streptococcus lactis</name>
    <dbReference type="NCBI Taxonomy" id="1360"/>
    <lineage>
        <taxon>Bacteria</taxon>
        <taxon>Bacillati</taxon>
        <taxon>Bacillota</taxon>
        <taxon>Bacilli</taxon>
        <taxon>Lactobacillales</taxon>
        <taxon>Streptococcaceae</taxon>
        <taxon>Lactococcus</taxon>
    </lineage>
</organism>
<dbReference type="EMBL" id="LKLU01000107">
    <property type="protein sequence ID" value="KSU19415.1"/>
    <property type="molecule type" value="Genomic_DNA"/>
</dbReference>
<feature type="region of interest" description="Disordered" evidence="1">
    <location>
        <begin position="42"/>
        <end position="70"/>
    </location>
</feature>
<gene>
    <name evidence="5" type="ORF">M20_2034</name>
</gene>
<feature type="transmembrane region" description="Helical" evidence="2">
    <location>
        <begin position="402"/>
        <end position="419"/>
    </location>
</feature>
<accession>A0A0V8E0P4</accession>
<comment type="caution">
    <text evidence="5">The sequence shown here is derived from an EMBL/GenBank/DDBJ whole genome shotgun (WGS) entry which is preliminary data.</text>
</comment>
<feature type="chain" id="PRO_5006891583" evidence="3">
    <location>
        <begin position="29"/>
        <end position="736"/>
    </location>
</feature>
<sequence>MKNKIKVLLAMLAVVLFVSFSTSSPVKAFDYDLPTDSTLPAFKDDTAKEGEDDNVISNGTAAEKSTGDTKKNLEKWGSDLEVNDPLKSIFRGFGWWVIIQGGDIVNGITGASKNTFDLLNIYGTEENPGPLQKTIDDYMPIFVAVGTLVFVLMTLGIVFSKNQEVVTLLKSLLLSASIVVLLPFCFGQFSTLTSQTGKLVATQSNTGYAVINKNVRDLYAIDKNYDWVLPTTETIDETTKKQNFLGSPSKQELQRMDINGVADPSKLSKTGADITKNMLVVNEKGKVAVVSLNDGVGKSWWQSLLTGDASYYRYHVNFFTIIFYELLVLIVSAFLLYKLIKIEFEIVTNAGILQATAMTDTKGKRNWELITKISSGFSAMIMVVFLQVLFSDGYAVTSTLKGGVFVQFIAGIALAFAVIEGPNVFQSLFGVSAGLDTGLKDLMTLSQGSMLAKNMISGGKAVGGGILAGGAYGAGGVAGMVSGAFSQGENTDNLGGGSKGMNSDENDSEVNEESTQNQRSDLNNDEQFKDSQSANMNSDEQFKDNQSSNMNSDEQLNRNQSEEVNNDTPADGSEMNGSNGSFDDSDPNLASMASEMENAGSQTESEQGAYQAFNDTPNEHSTGFDGSASHAAQMDDKANERMSQGNGEPNPNNDTTSQNMGQSKIQDTPPSSPARPMTFGTTAKNMAQGYVNNKINSPRPNLIQRYNSAYQSSKALSQGTINSVTNRINKKGENDA</sequence>
<feature type="region of interest" description="Disordered" evidence="1">
    <location>
        <begin position="712"/>
        <end position="736"/>
    </location>
</feature>
<protein>
    <submittedName>
        <fullName evidence="5">Type V secretory pathway adhesin AidA</fullName>
    </submittedName>
</protein>
<dbReference type="PATRIC" id="fig|1360.114.peg.1616"/>
<feature type="transmembrane region" description="Helical" evidence="2">
    <location>
        <begin position="369"/>
        <end position="390"/>
    </location>
</feature>
<feature type="transmembrane region" description="Helical" evidence="2">
    <location>
        <begin position="314"/>
        <end position="337"/>
    </location>
</feature>
<feature type="compositionally biased region" description="Polar residues" evidence="1">
    <location>
        <begin position="641"/>
        <end position="669"/>
    </location>
</feature>